<evidence type="ECO:0000313" key="2">
    <source>
        <dbReference type="EMBL" id="KAF7427266.1"/>
    </source>
</evidence>
<dbReference type="EMBL" id="JACSDY010000005">
    <property type="protein sequence ID" value="KAF7427266.1"/>
    <property type="molecule type" value="Genomic_DNA"/>
</dbReference>
<sequence>MLKIAKNRYRDKKKTIDQKRNSSFRFQKLHKVKNRGQDTEKLIQSGVALWLAQSAPNGTSSLDVFVACHILPKCERYRSQRMLDRCTIDRTLWEIKGRRRSLKGRLKRSPDAAQRMTKIIKENGRIDGSDDGDTTPVSINDMYFP</sequence>
<protein>
    <submittedName>
        <fullName evidence="2">Uncharacterized protein</fullName>
    </submittedName>
</protein>
<evidence type="ECO:0000313" key="3">
    <source>
        <dbReference type="Proteomes" id="UP000600918"/>
    </source>
</evidence>
<feature type="region of interest" description="Disordered" evidence="1">
    <location>
        <begin position="120"/>
        <end position="145"/>
    </location>
</feature>
<dbReference type="AlphaFoldDB" id="A0A834UAV0"/>
<gene>
    <name evidence="2" type="ORF">H0235_006960</name>
</gene>
<comment type="caution">
    <text evidence="2">The sequence shown here is derived from an EMBL/GenBank/DDBJ whole genome shotgun (WGS) entry which is preliminary data.</text>
</comment>
<reference evidence="2" key="1">
    <citation type="journal article" date="2020" name="G3 (Bethesda)">
        <title>High-Quality Assemblies for Three Invasive Social Wasps from the &lt;i&gt;Vespula&lt;/i&gt; Genus.</title>
        <authorList>
            <person name="Harrop T.W.R."/>
            <person name="Guhlin J."/>
            <person name="McLaughlin G.M."/>
            <person name="Permina E."/>
            <person name="Stockwell P."/>
            <person name="Gilligan J."/>
            <person name="Le Lec M.F."/>
            <person name="Gruber M.A.M."/>
            <person name="Quinn O."/>
            <person name="Lovegrove M."/>
            <person name="Duncan E.J."/>
            <person name="Remnant E.J."/>
            <person name="Van Eeckhoven J."/>
            <person name="Graham B."/>
            <person name="Knapp R.A."/>
            <person name="Langford K.W."/>
            <person name="Kronenberg Z."/>
            <person name="Press M.O."/>
            <person name="Eacker S.M."/>
            <person name="Wilson-Rankin E.E."/>
            <person name="Purcell J."/>
            <person name="Lester P.J."/>
            <person name="Dearden P.K."/>
        </authorList>
    </citation>
    <scope>NUCLEOTIDE SEQUENCE</scope>
    <source>
        <strain evidence="2">Volc-1</strain>
    </source>
</reference>
<evidence type="ECO:0000256" key="1">
    <source>
        <dbReference type="SAM" id="MobiDB-lite"/>
    </source>
</evidence>
<dbReference type="Proteomes" id="UP000600918">
    <property type="component" value="Unassembled WGS sequence"/>
</dbReference>
<name>A0A834UAV0_VESPE</name>
<accession>A0A834UAV0</accession>
<keyword evidence="3" id="KW-1185">Reference proteome</keyword>
<organism evidence="2 3">
    <name type="scientific">Vespula pensylvanica</name>
    <name type="common">Western yellow jacket</name>
    <name type="synonym">Wasp</name>
    <dbReference type="NCBI Taxonomy" id="30213"/>
    <lineage>
        <taxon>Eukaryota</taxon>
        <taxon>Metazoa</taxon>
        <taxon>Ecdysozoa</taxon>
        <taxon>Arthropoda</taxon>
        <taxon>Hexapoda</taxon>
        <taxon>Insecta</taxon>
        <taxon>Pterygota</taxon>
        <taxon>Neoptera</taxon>
        <taxon>Endopterygota</taxon>
        <taxon>Hymenoptera</taxon>
        <taxon>Apocrita</taxon>
        <taxon>Aculeata</taxon>
        <taxon>Vespoidea</taxon>
        <taxon>Vespidae</taxon>
        <taxon>Vespinae</taxon>
        <taxon>Vespula</taxon>
    </lineage>
</organism>
<proteinExistence type="predicted"/>